<name>A0A0F9WF95_9ZZZZ</name>
<comment type="caution">
    <text evidence="1">The sequence shown here is derived from an EMBL/GenBank/DDBJ whole genome shotgun (WGS) entry which is preliminary data.</text>
</comment>
<dbReference type="AlphaFoldDB" id="A0A0F9WF95"/>
<reference evidence="1" key="1">
    <citation type="journal article" date="2015" name="Nature">
        <title>Complex archaea that bridge the gap between prokaryotes and eukaryotes.</title>
        <authorList>
            <person name="Spang A."/>
            <person name="Saw J.H."/>
            <person name="Jorgensen S.L."/>
            <person name="Zaremba-Niedzwiedzka K."/>
            <person name="Martijn J."/>
            <person name="Lind A.E."/>
            <person name="van Eijk R."/>
            <person name="Schleper C."/>
            <person name="Guy L."/>
            <person name="Ettema T.J."/>
        </authorList>
    </citation>
    <scope>NUCLEOTIDE SEQUENCE</scope>
</reference>
<organism evidence="1">
    <name type="scientific">marine sediment metagenome</name>
    <dbReference type="NCBI Taxonomy" id="412755"/>
    <lineage>
        <taxon>unclassified sequences</taxon>
        <taxon>metagenomes</taxon>
        <taxon>ecological metagenomes</taxon>
    </lineage>
</organism>
<protein>
    <submittedName>
        <fullName evidence="1">Uncharacterized protein</fullName>
    </submittedName>
</protein>
<proteinExistence type="predicted"/>
<evidence type="ECO:0000313" key="1">
    <source>
        <dbReference type="EMBL" id="KKO11163.1"/>
    </source>
</evidence>
<dbReference type="EMBL" id="LAZR01000003">
    <property type="protein sequence ID" value="KKO11163.1"/>
    <property type="molecule type" value="Genomic_DNA"/>
</dbReference>
<gene>
    <name evidence="1" type="ORF">LCGC14_0016390</name>
</gene>
<accession>A0A0F9WF95</accession>
<sequence length="211" mass="23767">MISRMKARSILLPFAATLDRIVRDAHAQYYEDVAARSRESVGSRSRASVVSDLIWAAIRREFVDGDMVRLLESNGHRALIVGRSGATVNLVFHKLTPELTWTCNQTTLARCASNVERYQLVLPFTDSREDVLEQLPKQMGRYTLCLGYTEQDGALDETYVVCQKDTKLHWGIPLADWVQPSMPVDLAAPKASETELAIRGGGRKRQKYQRA</sequence>